<dbReference type="InterPro" id="IPR023393">
    <property type="entry name" value="START-like_dom_sf"/>
</dbReference>
<feature type="compositionally biased region" description="Basic and acidic residues" evidence="1">
    <location>
        <begin position="183"/>
        <end position="204"/>
    </location>
</feature>
<gene>
    <name evidence="3" type="ORF">M9Y10_025268</name>
</gene>
<evidence type="ECO:0000256" key="1">
    <source>
        <dbReference type="SAM" id="MobiDB-lite"/>
    </source>
</evidence>
<evidence type="ECO:0000313" key="3">
    <source>
        <dbReference type="EMBL" id="KAK8843077.1"/>
    </source>
</evidence>
<protein>
    <recommendedName>
        <fullName evidence="2">Phosphatidylinositol transfer protein N-terminal domain-containing protein</fullName>
    </recommendedName>
</protein>
<feature type="domain" description="Phosphatidylinositol transfer protein N-terminal" evidence="2">
    <location>
        <begin position="1"/>
        <end position="273"/>
    </location>
</feature>
<feature type="region of interest" description="Disordered" evidence="1">
    <location>
        <begin position="176"/>
        <end position="204"/>
    </location>
</feature>
<feature type="region of interest" description="Disordered" evidence="1">
    <location>
        <begin position="274"/>
        <end position="313"/>
    </location>
</feature>
<dbReference type="PRINTS" id="PR00391">
    <property type="entry name" value="PITRANSFER"/>
</dbReference>
<name>A0ABR2HA64_9EUKA</name>
<dbReference type="Proteomes" id="UP001470230">
    <property type="component" value="Unassembled WGS sequence"/>
</dbReference>
<dbReference type="Gene3D" id="3.30.530.20">
    <property type="match status" value="1"/>
</dbReference>
<proteinExistence type="predicted"/>
<keyword evidence="4" id="KW-1185">Reference proteome</keyword>
<sequence>MKIYEYRVICPCSADQYKIGNIYMTAMRTEEESKQVKGEGIETIKNETFSNDKENGIYTYKILHFKSRVPAFMRWALPDKYCHCHEQSWNAHPHVQTKYAVPGMGDNLVMSVDSYYAPYKDGQPISDNLLNLTKEELAMRKVVYLDILDGKPKAEKKRDLSNWICPELNVNQKFSNYKKSKKDKKDNKQKKESSSESRPPEWTHNFDGEMMVAVKVVKIKFHWRGLQQIVEKFATTNLYHNLFLDNHRAMLRWADKWAKMNEDEARELECQIYQKNNEQGFEKDDNKPDVEPPAEKPAGIPDKPDSSEENANY</sequence>
<accession>A0ABR2HA64</accession>
<reference evidence="3 4" key="1">
    <citation type="submission" date="2024-04" db="EMBL/GenBank/DDBJ databases">
        <title>Tritrichomonas musculus Genome.</title>
        <authorList>
            <person name="Alves-Ferreira E."/>
            <person name="Grigg M."/>
            <person name="Lorenzi H."/>
            <person name="Galac M."/>
        </authorList>
    </citation>
    <scope>NUCLEOTIDE SEQUENCE [LARGE SCALE GENOMIC DNA]</scope>
    <source>
        <strain evidence="3 4">EAF2021</strain>
    </source>
</reference>
<dbReference type="InterPro" id="IPR001666">
    <property type="entry name" value="PI_transfer"/>
</dbReference>
<dbReference type="Pfam" id="PF02121">
    <property type="entry name" value="IP_trans"/>
    <property type="match status" value="1"/>
</dbReference>
<dbReference type="PANTHER" id="PTHR10658">
    <property type="entry name" value="PHOSPHATIDYLINOSITOL TRANSFER PROTEIN"/>
    <property type="match status" value="1"/>
</dbReference>
<dbReference type="SUPFAM" id="SSF55961">
    <property type="entry name" value="Bet v1-like"/>
    <property type="match status" value="1"/>
</dbReference>
<dbReference type="InterPro" id="IPR055261">
    <property type="entry name" value="PI_transfer_N"/>
</dbReference>
<comment type="caution">
    <text evidence="3">The sequence shown here is derived from an EMBL/GenBank/DDBJ whole genome shotgun (WGS) entry which is preliminary data.</text>
</comment>
<evidence type="ECO:0000313" key="4">
    <source>
        <dbReference type="Proteomes" id="UP001470230"/>
    </source>
</evidence>
<dbReference type="EMBL" id="JAPFFF010000036">
    <property type="protein sequence ID" value="KAK8843077.1"/>
    <property type="molecule type" value="Genomic_DNA"/>
</dbReference>
<feature type="compositionally biased region" description="Basic and acidic residues" evidence="1">
    <location>
        <begin position="280"/>
        <end position="294"/>
    </location>
</feature>
<evidence type="ECO:0000259" key="2">
    <source>
        <dbReference type="Pfam" id="PF02121"/>
    </source>
</evidence>
<dbReference type="PANTHER" id="PTHR10658:SF11">
    <property type="entry name" value="VIBRATOR, ISOFORM B"/>
    <property type="match status" value="1"/>
</dbReference>
<organism evidence="3 4">
    <name type="scientific">Tritrichomonas musculus</name>
    <dbReference type="NCBI Taxonomy" id="1915356"/>
    <lineage>
        <taxon>Eukaryota</taxon>
        <taxon>Metamonada</taxon>
        <taxon>Parabasalia</taxon>
        <taxon>Tritrichomonadida</taxon>
        <taxon>Tritrichomonadidae</taxon>
        <taxon>Tritrichomonas</taxon>
    </lineage>
</organism>